<name>A0A367GBM7_9FIRM</name>
<dbReference type="AlphaFoldDB" id="A0A367GBM7"/>
<accession>A0A367GBM7</accession>
<evidence type="ECO:0000313" key="1">
    <source>
        <dbReference type="EMBL" id="RCH48156.1"/>
    </source>
</evidence>
<sequence>MDSEKIATNHVELAISKTGHLVSHINSNDKEPSWDGDVEVYKKSGHVHAKADLILKVPVQVKGHIKPNLKKKSIKYSIQYSDLRNYLYVGGTIFFVVYFDKEDEHYTIYYVGLLPFDLKKMLKDYKGDFSKCKSIELKVFPTKKEDIDDIFLNFAHHMNRQRAAINSALLSFDSDLPTNTISLGYSTSAAKHYDLPLDYFFDHETYIYAVLPQKVELPIAHLDRIELFSFTRDAPISIDSKVYFESYTVTRSKSSTVIRFGKGIQMSFSTAQSLPTKFNFTLSGTLSERIKDAEFMVAALSAHHYEINGGKIAFSEADCANLPTLQKKLSFLLDVKKTLEAVHATADLDCSSLSVTDNTNLSILRAALIDKEPIKMCSSQSLLRSCHIANLELLLWVVPTEENSEYHNIYDFNYVPLIYREFDKNDKEYPSTHFVMLNKDAMLKYCNIDYNALLDAVQHVPFSEDYSHSLNALLLEMLKAYDESKNSRIELLSTATTLALWIKDSDPYTEHPIAILNYLQSVKRSRILTSTEQAEILSLIEVAQDNESIYVGAYLLLDNPVAAKIHFDKLPEESQKFFESCPIYHFMPNGQPTISALTEG</sequence>
<proteinExistence type="predicted"/>
<dbReference type="RefSeq" id="WP_113991776.1">
    <property type="nucleotide sequence ID" value="NZ_CP186692.1"/>
</dbReference>
<reference evidence="1 2" key="1">
    <citation type="submission" date="2018-03" db="EMBL/GenBank/DDBJ databases">
        <title>Complete genome sequencing of Faecalibacterium prausnitzii strains isolated from the human gut.</title>
        <authorList>
            <person name="Fitzgerald B.C."/>
            <person name="Shkoporov A.N."/>
            <person name="Ross P.R."/>
            <person name="Hill C."/>
        </authorList>
    </citation>
    <scope>NUCLEOTIDE SEQUENCE [LARGE SCALE GENOMIC DNA]</scope>
    <source>
        <strain evidence="1 2">ATCC 27768</strain>
    </source>
</reference>
<protein>
    <submittedName>
        <fullName evidence="1">Uncharacterized protein</fullName>
    </submittedName>
</protein>
<comment type="caution">
    <text evidence="1">The sequence shown here is derived from an EMBL/GenBank/DDBJ whole genome shotgun (WGS) entry which is preliminary data.</text>
</comment>
<dbReference type="Proteomes" id="UP000252378">
    <property type="component" value="Unassembled WGS sequence"/>
</dbReference>
<dbReference type="EMBL" id="PXUP01000001">
    <property type="protein sequence ID" value="RCH48156.1"/>
    <property type="molecule type" value="Genomic_DNA"/>
</dbReference>
<organism evidence="1 2">
    <name type="scientific">Faecalibacterium prausnitzii</name>
    <dbReference type="NCBI Taxonomy" id="853"/>
    <lineage>
        <taxon>Bacteria</taxon>
        <taxon>Bacillati</taxon>
        <taxon>Bacillota</taxon>
        <taxon>Clostridia</taxon>
        <taxon>Eubacteriales</taxon>
        <taxon>Oscillospiraceae</taxon>
        <taxon>Faecalibacterium</taxon>
    </lineage>
</organism>
<evidence type="ECO:0000313" key="2">
    <source>
        <dbReference type="Proteomes" id="UP000252378"/>
    </source>
</evidence>
<gene>
    <name evidence="1" type="ORF">C7J97_00990</name>
</gene>